<feature type="region of interest" description="Disordered" evidence="3">
    <location>
        <begin position="1"/>
        <end position="35"/>
    </location>
</feature>
<dbReference type="OrthoDB" id="9808910at2"/>
<dbReference type="RefSeq" id="WP_150374058.1">
    <property type="nucleotide sequence ID" value="NZ_CP044066.1"/>
</dbReference>
<keyword evidence="5" id="KW-0614">Plasmid</keyword>
<name>A0A5P2H917_9BURK</name>
<dbReference type="SUPFAM" id="SSF49764">
    <property type="entry name" value="HSP20-like chaperones"/>
    <property type="match status" value="1"/>
</dbReference>
<reference evidence="5 6" key="1">
    <citation type="submission" date="2019-09" db="EMBL/GenBank/DDBJ databases">
        <title>FDA dAtabase for Regulatory Grade micrObial Sequences (FDA-ARGOS): Supporting development and validation of Infectious Disease Dx tests.</title>
        <authorList>
            <person name="Sciortino C."/>
            <person name="Tallon L."/>
            <person name="Sadzewicz L."/>
            <person name="Vavikolanu K."/>
            <person name="Mehta A."/>
            <person name="Aluvathingal J."/>
            <person name="Nadendla S."/>
            <person name="Nandy P."/>
            <person name="Geyer C."/>
            <person name="Yan Y."/>
            <person name="Sichtig H."/>
        </authorList>
    </citation>
    <scope>NUCLEOTIDE SEQUENCE [LARGE SCALE GENOMIC DNA]</scope>
    <source>
        <strain evidence="5 6">FDAARGOS_664</strain>
        <plasmid evidence="5 6">unnamed1</plasmid>
    </source>
</reference>
<evidence type="ECO:0000256" key="2">
    <source>
        <dbReference type="RuleBase" id="RU003616"/>
    </source>
</evidence>
<geneLocation type="plasmid" evidence="5">
    <name>unnamed1</name>
</geneLocation>
<dbReference type="PANTHER" id="PTHR11527">
    <property type="entry name" value="HEAT-SHOCK PROTEIN 20 FAMILY MEMBER"/>
    <property type="match status" value="1"/>
</dbReference>
<dbReference type="InterPro" id="IPR031107">
    <property type="entry name" value="Small_HSP"/>
</dbReference>
<evidence type="ECO:0000256" key="3">
    <source>
        <dbReference type="SAM" id="MobiDB-lite"/>
    </source>
</evidence>
<evidence type="ECO:0000313" key="5">
    <source>
        <dbReference type="EMBL" id="QET03993.1"/>
    </source>
</evidence>
<accession>A0A5P2H917</accession>
<dbReference type="Pfam" id="PF00011">
    <property type="entry name" value="HSP20"/>
    <property type="match status" value="1"/>
</dbReference>
<dbReference type="CDD" id="cd06464">
    <property type="entry name" value="ACD_sHsps-like"/>
    <property type="match status" value="1"/>
</dbReference>
<dbReference type="InterPro" id="IPR008978">
    <property type="entry name" value="HSP20-like_chaperone"/>
</dbReference>
<dbReference type="EMBL" id="CP044066">
    <property type="protein sequence ID" value="QET03993.1"/>
    <property type="molecule type" value="Genomic_DNA"/>
</dbReference>
<gene>
    <name evidence="5" type="ORF">FOB72_17710</name>
</gene>
<dbReference type="Gene3D" id="2.60.40.790">
    <property type="match status" value="1"/>
</dbReference>
<organism evidence="5 6">
    <name type="scientific">Cupriavidus pauculus</name>
    <dbReference type="NCBI Taxonomy" id="82633"/>
    <lineage>
        <taxon>Bacteria</taxon>
        <taxon>Pseudomonadati</taxon>
        <taxon>Pseudomonadota</taxon>
        <taxon>Betaproteobacteria</taxon>
        <taxon>Burkholderiales</taxon>
        <taxon>Burkholderiaceae</taxon>
        <taxon>Cupriavidus</taxon>
    </lineage>
</organism>
<dbReference type="PROSITE" id="PS01031">
    <property type="entry name" value="SHSP"/>
    <property type="match status" value="1"/>
</dbReference>
<sequence>MKTEVGKWNPFKFLRKSSGTEERGSQAAETPAPRHRLTDFPDVSRLFSIEPWRAMGGLLQEPFASFPGLDRWFGDYSSARFQPRIDVVDDGNVLRVTAELPGMERNEVQTTIEDGALVLRGEKRQDAETEENGCYRLERAYGAFMRSVPLPDGLDFDHVDARFANGVLTMRFPKIDRPSSSIRKIDIQ</sequence>
<comment type="similarity">
    <text evidence="1 2">Belongs to the small heat shock protein (HSP20) family.</text>
</comment>
<dbReference type="Proteomes" id="UP000322822">
    <property type="component" value="Plasmid unnamed1"/>
</dbReference>
<protein>
    <submittedName>
        <fullName evidence="5">Hsp20/alpha crystallin family protein</fullName>
    </submittedName>
</protein>
<evidence type="ECO:0000259" key="4">
    <source>
        <dbReference type="PROSITE" id="PS01031"/>
    </source>
</evidence>
<feature type="domain" description="SHSP" evidence="4">
    <location>
        <begin position="76"/>
        <end position="188"/>
    </location>
</feature>
<proteinExistence type="inferred from homology"/>
<evidence type="ECO:0000256" key="1">
    <source>
        <dbReference type="PROSITE-ProRule" id="PRU00285"/>
    </source>
</evidence>
<evidence type="ECO:0000313" key="6">
    <source>
        <dbReference type="Proteomes" id="UP000322822"/>
    </source>
</evidence>
<dbReference type="AlphaFoldDB" id="A0A5P2H917"/>
<dbReference type="InterPro" id="IPR002068">
    <property type="entry name" value="A-crystallin/Hsp20_dom"/>
</dbReference>